<accession>A0A2N1PUJ0</accession>
<dbReference type="EMBL" id="PGXC01000001">
    <property type="protein sequence ID" value="PKK92023.1"/>
    <property type="molecule type" value="Genomic_DNA"/>
</dbReference>
<gene>
    <name evidence="2" type="ORF">CVV64_00995</name>
</gene>
<evidence type="ECO:0000313" key="2">
    <source>
        <dbReference type="EMBL" id="PKK92023.1"/>
    </source>
</evidence>
<feature type="region of interest" description="Disordered" evidence="1">
    <location>
        <begin position="26"/>
        <end position="108"/>
    </location>
</feature>
<comment type="caution">
    <text evidence="2">The sequence shown here is derived from an EMBL/GenBank/DDBJ whole genome shotgun (WGS) entry which is preliminary data.</text>
</comment>
<sequence length="108" mass="11948">MSVTPIEIQTNFVQQTNVDKMRQAQLNVSESGQTHASAISDEITEENKAVIETNPGEPDGGIRDSEERKGSGRGPRRNPRKGPDDDEDDNAPKEMKDPRKGKFVDITL</sequence>
<evidence type="ECO:0000313" key="3">
    <source>
        <dbReference type="Proteomes" id="UP000233256"/>
    </source>
</evidence>
<evidence type="ECO:0000256" key="1">
    <source>
        <dbReference type="SAM" id="MobiDB-lite"/>
    </source>
</evidence>
<protein>
    <submittedName>
        <fullName evidence="2">Uncharacterized protein</fullName>
    </submittedName>
</protein>
<proteinExistence type="predicted"/>
<dbReference type="AlphaFoldDB" id="A0A2N1PUJ0"/>
<reference evidence="2 3" key="1">
    <citation type="journal article" date="2017" name="ISME J.">
        <title>Potential for microbial H2 and metal transformations associated with novel bacteria and archaea in deep terrestrial subsurface sediments.</title>
        <authorList>
            <person name="Hernsdorf A.W."/>
            <person name="Amano Y."/>
            <person name="Miyakawa K."/>
            <person name="Ise K."/>
            <person name="Suzuki Y."/>
            <person name="Anantharaman K."/>
            <person name="Probst A."/>
            <person name="Burstein D."/>
            <person name="Thomas B.C."/>
            <person name="Banfield J.F."/>
        </authorList>
    </citation>
    <scope>NUCLEOTIDE SEQUENCE [LARGE SCALE GENOMIC DNA]</scope>
    <source>
        <strain evidence="2">HGW-Wallbacteria-1</strain>
    </source>
</reference>
<dbReference type="Proteomes" id="UP000233256">
    <property type="component" value="Unassembled WGS sequence"/>
</dbReference>
<name>A0A2N1PUJ0_9BACT</name>
<organism evidence="2 3">
    <name type="scientific">Candidatus Wallbacteria bacterium HGW-Wallbacteria-1</name>
    <dbReference type="NCBI Taxonomy" id="2013854"/>
    <lineage>
        <taxon>Bacteria</taxon>
        <taxon>Candidatus Walliibacteriota</taxon>
    </lineage>
</organism>
<feature type="compositionally biased region" description="Basic and acidic residues" evidence="1">
    <location>
        <begin position="90"/>
        <end position="108"/>
    </location>
</feature>
<feature type="compositionally biased region" description="Polar residues" evidence="1">
    <location>
        <begin position="26"/>
        <end position="37"/>
    </location>
</feature>
<feature type="compositionally biased region" description="Basic and acidic residues" evidence="1">
    <location>
        <begin position="60"/>
        <end position="70"/>
    </location>
</feature>